<sequence length="642" mass="71612">MESRCFVMAVLNAYFRSLQWFPPRMMLGMNELYLIDASRTTFDNTAPRAFLRWVLLGVSALFGFLVSAPSFAANVDTEQPAQPHTLYICAHDATRALNAPLAAFVIGTEISSEFEVINQRPNLTARLFSSEDALHEAIESRELMAWVCDEAIAQRHVGLLFTIEVSGVGTPSHTPRIGYYTGDGTITMRSDEAALIESIEALRVGLPADSSPVIYRNRQDQVVGLDADIMAIIASRLGLTIRWQECGDWTDCVKALQQGSIDSLTFFTPTAARMEFSSFTVPYWDVPWAVVGTQEMPRIRRFSDLSGYRIAVVESYSVVADLETIPNIELILVSRPEDAFTAILDGDADLYLDSLPLLIGRSREQHLSHLRLSVLRDEEGDSVSIGVRNEFSRLVPLLDRAILSITENERLALSQRWFDPQYDQGVAPEKLRKWVGVSLLGVIFIAAGAILWLQHMRREVHRRKLKEQEARYKALHDELTQLPNRANIQERVRAAVVTHRTMDQKFALMFIDLDGFKAVNDEEGHDVGDELLIAVSQRLQRVIRKSDVVSRYGGDEFVILLSQIDNPEQAIQVGQKVLRKIAEPYRLTGNNGAVEASIGASIGIAVFPDHGETLDDLIKAADDAMYNIKDSGKHGVGLASLN</sequence>
<dbReference type="NCBIfam" id="TIGR00254">
    <property type="entry name" value="GGDEF"/>
    <property type="match status" value="1"/>
</dbReference>
<dbReference type="PANTHER" id="PTHR46663">
    <property type="entry name" value="DIGUANYLATE CYCLASE DGCT-RELATED"/>
    <property type="match status" value="1"/>
</dbReference>
<dbReference type="InterPro" id="IPR043128">
    <property type="entry name" value="Rev_trsase/Diguanyl_cyclase"/>
</dbReference>
<feature type="transmembrane region" description="Helical" evidence="2">
    <location>
        <begin position="434"/>
        <end position="453"/>
    </location>
</feature>
<organism evidence="4 5">
    <name type="scientific">Aliidiomarina halalkaliphila</name>
    <dbReference type="NCBI Taxonomy" id="2593535"/>
    <lineage>
        <taxon>Bacteria</taxon>
        <taxon>Pseudomonadati</taxon>
        <taxon>Pseudomonadota</taxon>
        <taxon>Gammaproteobacteria</taxon>
        <taxon>Alteromonadales</taxon>
        <taxon>Idiomarinaceae</taxon>
        <taxon>Aliidiomarina</taxon>
    </lineage>
</organism>
<comment type="cofactor">
    <cofactor evidence="1">
        <name>Mg(2+)</name>
        <dbReference type="ChEBI" id="CHEBI:18420"/>
    </cofactor>
</comment>
<dbReference type="InterPro" id="IPR001638">
    <property type="entry name" value="Solute-binding_3/MltF_N"/>
</dbReference>
<keyword evidence="2" id="KW-0472">Membrane</keyword>
<reference evidence="4 5" key="1">
    <citation type="submission" date="2019-07" db="EMBL/GenBank/DDBJ databases">
        <authorList>
            <person name="Yang M."/>
            <person name="Zhao D."/>
            <person name="Xiang H."/>
        </authorList>
    </citation>
    <scope>NUCLEOTIDE SEQUENCE [LARGE SCALE GENOMIC DNA]</scope>
    <source>
        <strain evidence="4 5">IM1326</strain>
    </source>
</reference>
<proteinExistence type="predicted"/>
<dbReference type="Proteomes" id="UP000320359">
    <property type="component" value="Unassembled WGS sequence"/>
</dbReference>
<evidence type="ECO:0000313" key="5">
    <source>
        <dbReference type="Proteomes" id="UP000320359"/>
    </source>
</evidence>
<dbReference type="InterPro" id="IPR000160">
    <property type="entry name" value="GGDEF_dom"/>
</dbReference>
<dbReference type="SUPFAM" id="SSF53850">
    <property type="entry name" value="Periplasmic binding protein-like II"/>
    <property type="match status" value="1"/>
</dbReference>
<dbReference type="GO" id="GO:0003824">
    <property type="term" value="F:catalytic activity"/>
    <property type="evidence" value="ECO:0007669"/>
    <property type="project" value="UniProtKB-ARBA"/>
</dbReference>
<dbReference type="FunFam" id="3.30.70.270:FF:000001">
    <property type="entry name" value="Diguanylate cyclase domain protein"/>
    <property type="match status" value="1"/>
</dbReference>
<dbReference type="CDD" id="cd01949">
    <property type="entry name" value="GGDEF"/>
    <property type="match status" value="1"/>
</dbReference>
<dbReference type="InterPro" id="IPR052163">
    <property type="entry name" value="DGC-Regulatory_Protein"/>
</dbReference>
<dbReference type="PANTHER" id="PTHR46663:SF2">
    <property type="entry name" value="GGDEF DOMAIN-CONTAINING PROTEIN"/>
    <property type="match status" value="1"/>
</dbReference>
<comment type="caution">
    <text evidence="4">The sequence shown here is derived from an EMBL/GenBank/DDBJ whole genome shotgun (WGS) entry which is preliminary data.</text>
</comment>
<evidence type="ECO:0000256" key="2">
    <source>
        <dbReference type="SAM" id="Phobius"/>
    </source>
</evidence>
<evidence type="ECO:0000313" key="4">
    <source>
        <dbReference type="EMBL" id="TRW50265.1"/>
    </source>
</evidence>
<feature type="domain" description="GGDEF" evidence="3">
    <location>
        <begin position="504"/>
        <end position="641"/>
    </location>
</feature>
<gene>
    <name evidence="4" type="ORF">FM042_05375</name>
</gene>
<protein>
    <submittedName>
        <fullName evidence="4">Diguanylate cyclase</fullName>
    </submittedName>
</protein>
<dbReference type="SUPFAM" id="SSF55073">
    <property type="entry name" value="Nucleotide cyclase"/>
    <property type="match status" value="1"/>
</dbReference>
<accession>A0A552X5I5</accession>
<dbReference type="Gene3D" id="3.30.70.270">
    <property type="match status" value="1"/>
</dbReference>
<evidence type="ECO:0000256" key="1">
    <source>
        <dbReference type="ARBA" id="ARBA00001946"/>
    </source>
</evidence>
<dbReference type="EMBL" id="VJWL01000001">
    <property type="protein sequence ID" value="TRW50265.1"/>
    <property type="molecule type" value="Genomic_DNA"/>
</dbReference>
<keyword evidence="2" id="KW-1133">Transmembrane helix</keyword>
<dbReference type="Pfam" id="PF00990">
    <property type="entry name" value="GGDEF"/>
    <property type="match status" value="1"/>
</dbReference>
<keyword evidence="5" id="KW-1185">Reference proteome</keyword>
<dbReference type="SMART" id="SM00267">
    <property type="entry name" value="GGDEF"/>
    <property type="match status" value="1"/>
</dbReference>
<dbReference type="SMART" id="SM00062">
    <property type="entry name" value="PBPb"/>
    <property type="match status" value="1"/>
</dbReference>
<dbReference type="Gene3D" id="3.40.190.10">
    <property type="entry name" value="Periplasmic binding protein-like II"/>
    <property type="match status" value="2"/>
</dbReference>
<dbReference type="CDD" id="cd01007">
    <property type="entry name" value="PBP2_BvgS_HisK_like"/>
    <property type="match status" value="1"/>
</dbReference>
<name>A0A552X5I5_9GAMM</name>
<dbReference type="OrthoDB" id="9180959at2"/>
<dbReference type="Pfam" id="PF00497">
    <property type="entry name" value="SBP_bac_3"/>
    <property type="match status" value="1"/>
</dbReference>
<keyword evidence="2" id="KW-0812">Transmembrane</keyword>
<dbReference type="InterPro" id="IPR029787">
    <property type="entry name" value="Nucleotide_cyclase"/>
</dbReference>
<evidence type="ECO:0000259" key="3">
    <source>
        <dbReference type="PROSITE" id="PS50887"/>
    </source>
</evidence>
<dbReference type="PROSITE" id="PS50887">
    <property type="entry name" value="GGDEF"/>
    <property type="match status" value="1"/>
</dbReference>
<dbReference type="AlphaFoldDB" id="A0A552X5I5"/>